<protein>
    <submittedName>
        <fullName evidence="9">M48 family metallopeptidase</fullName>
    </submittedName>
</protein>
<dbReference type="Gene3D" id="3.30.2010.10">
    <property type="entry name" value="Metalloproteases ('zincins'), catalytic domain"/>
    <property type="match status" value="1"/>
</dbReference>
<dbReference type="InterPro" id="IPR029024">
    <property type="entry name" value="TerB-like"/>
</dbReference>
<dbReference type="Proteomes" id="UP000829476">
    <property type="component" value="Chromosome"/>
</dbReference>
<evidence type="ECO:0000256" key="1">
    <source>
        <dbReference type="ARBA" id="ARBA00001947"/>
    </source>
</evidence>
<dbReference type="SUPFAM" id="SSF158682">
    <property type="entry name" value="TerB-like"/>
    <property type="match status" value="1"/>
</dbReference>
<keyword evidence="10" id="KW-1185">Reference proteome</keyword>
<evidence type="ECO:0000256" key="3">
    <source>
        <dbReference type="ARBA" id="ARBA00022723"/>
    </source>
</evidence>
<proteinExistence type="predicted"/>
<keyword evidence="2" id="KW-0645">Protease</keyword>
<dbReference type="InterPro" id="IPR001915">
    <property type="entry name" value="Peptidase_M48"/>
</dbReference>
<dbReference type="PANTHER" id="PTHR22726">
    <property type="entry name" value="METALLOENDOPEPTIDASE OMA1"/>
    <property type="match status" value="1"/>
</dbReference>
<evidence type="ECO:0000259" key="8">
    <source>
        <dbReference type="Pfam" id="PF05099"/>
    </source>
</evidence>
<sequence>MKYQEATLEDLQTAHQAALSKAQEEMIKTVEDAQAAGDISQIQGASVKFQEVTTQLAEAYNTRMEEIRMMNQDGTNDSEITEAPVYGNKRSDIDLDMLVYDGDRDYVLEFDEDQQVQKVLIQIKENNPVFQSRRHLLKSSLRLTPTLAPVLHEIGEHCKEVLKLKSKIEFFVYQSDQFNASCYPPDDDKLYIILSSGILERFEKKELAFVIGHEIGHVLFEHFKYPVKYILDEGRNDLAPIHAMKLYAWNRNAEISADRAGLLCCQDFEAAGRTFFKLSSGVTTDSLAFQLNEYIQQFVDLEQVLNDSGHDPSDWYTTHPFSPLRIKALELFNKSETYKLFKPDVTGEITEEEMEAEIKRIMSLMEPEDLESGSEHSAKIQRFMFLAGYMISRADGTVDDSEIHALSSIVAPEVFAECMLTVKGLSENEIIAELQELAKDLDLVLSVMQKLNILRDLSIISYADGEIDNAEVGTLYNLARILYVNTEFIDRILSDAQKVD</sequence>
<dbReference type="CDD" id="cd07177">
    <property type="entry name" value="terB_like"/>
    <property type="match status" value="1"/>
</dbReference>
<dbReference type="EMBL" id="CP094326">
    <property type="protein sequence ID" value="UNY97712.1"/>
    <property type="molecule type" value="Genomic_DNA"/>
</dbReference>
<gene>
    <name evidence="9" type="ORF">MQE36_11520</name>
</gene>
<name>A0ABY3YJB8_9FLAO</name>
<dbReference type="Pfam" id="PF01435">
    <property type="entry name" value="Peptidase_M48"/>
    <property type="match status" value="2"/>
</dbReference>
<dbReference type="CDD" id="cd07325">
    <property type="entry name" value="M48_Ste24p_like"/>
    <property type="match status" value="1"/>
</dbReference>
<evidence type="ECO:0000256" key="5">
    <source>
        <dbReference type="ARBA" id="ARBA00022833"/>
    </source>
</evidence>
<comment type="cofactor">
    <cofactor evidence="1">
        <name>Zn(2+)</name>
        <dbReference type="ChEBI" id="CHEBI:29105"/>
    </cofactor>
</comment>
<evidence type="ECO:0000313" key="9">
    <source>
        <dbReference type="EMBL" id="UNY97712.1"/>
    </source>
</evidence>
<dbReference type="Gene3D" id="1.10.3680.10">
    <property type="entry name" value="TerB-like"/>
    <property type="match status" value="1"/>
</dbReference>
<dbReference type="RefSeq" id="WP_242936123.1">
    <property type="nucleotide sequence ID" value="NZ_CP094326.1"/>
</dbReference>
<dbReference type="InterPro" id="IPR051156">
    <property type="entry name" value="Mito/Outer_Membr_Metalloprot"/>
</dbReference>
<dbReference type="Pfam" id="PF05099">
    <property type="entry name" value="TerB"/>
    <property type="match status" value="1"/>
</dbReference>
<feature type="domain" description="Peptidase M48" evidence="7">
    <location>
        <begin position="246"/>
        <end position="330"/>
    </location>
</feature>
<dbReference type="PANTHER" id="PTHR22726:SF7">
    <property type="entry name" value="CONSERVED PROTEIN"/>
    <property type="match status" value="1"/>
</dbReference>
<dbReference type="InterPro" id="IPR007791">
    <property type="entry name" value="DjlA_N"/>
</dbReference>
<evidence type="ECO:0000256" key="2">
    <source>
        <dbReference type="ARBA" id="ARBA00022670"/>
    </source>
</evidence>
<evidence type="ECO:0000256" key="6">
    <source>
        <dbReference type="ARBA" id="ARBA00023049"/>
    </source>
</evidence>
<feature type="domain" description="Peptidase M48" evidence="7">
    <location>
        <begin position="149"/>
        <end position="223"/>
    </location>
</feature>
<keyword evidence="5" id="KW-0862">Zinc</keyword>
<feature type="domain" description="Co-chaperone DjlA N-terminal" evidence="8">
    <location>
        <begin position="390"/>
        <end position="488"/>
    </location>
</feature>
<keyword evidence="3" id="KW-0479">Metal-binding</keyword>
<evidence type="ECO:0000259" key="7">
    <source>
        <dbReference type="Pfam" id="PF01435"/>
    </source>
</evidence>
<keyword evidence="4" id="KW-0378">Hydrolase</keyword>
<evidence type="ECO:0000256" key="4">
    <source>
        <dbReference type="ARBA" id="ARBA00022801"/>
    </source>
</evidence>
<reference evidence="9 10" key="1">
    <citation type="journal article" date="2018" name="Int. J. Syst. Evol. Microbiol.">
        <title>Zhouia spongiae sp. nov., isolated from a marine sponge.</title>
        <authorList>
            <person name="Zhuang L."/>
            <person name="Lin B."/>
            <person name="Qin F."/>
            <person name="Luo L."/>
        </authorList>
    </citation>
    <scope>NUCLEOTIDE SEQUENCE [LARGE SCALE GENOMIC DNA]</scope>
    <source>
        <strain evidence="9 10">HN-Y44</strain>
    </source>
</reference>
<organism evidence="9 10">
    <name type="scientific">Zhouia spongiae</name>
    <dbReference type="NCBI Taxonomy" id="2202721"/>
    <lineage>
        <taxon>Bacteria</taxon>
        <taxon>Pseudomonadati</taxon>
        <taxon>Bacteroidota</taxon>
        <taxon>Flavobacteriia</taxon>
        <taxon>Flavobacteriales</taxon>
        <taxon>Flavobacteriaceae</taxon>
        <taxon>Zhouia</taxon>
    </lineage>
</organism>
<keyword evidence="6" id="KW-0482">Metalloprotease</keyword>
<evidence type="ECO:0000313" key="10">
    <source>
        <dbReference type="Proteomes" id="UP000829476"/>
    </source>
</evidence>
<accession>A0ABY3YJB8</accession>